<feature type="region of interest" description="Disordered" evidence="1">
    <location>
        <begin position="117"/>
        <end position="137"/>
    </location>
</feature>
<dbReference type="Proteomes" id="UP000605253">
    <property type="component" value="Unassembled WGS sequence"/>
</dbReference>
<dbReference type="RefSeq" id="WP_188363825.1">
    <property type="nucleotide sequence ID" value="NZ_BAABJF010000011.1"/>
</dbReference>
<dbReference type="InterPro" id="IPR013988">
    <property type="entry name" value="YjdM_C"/>
</dbReference>
<protein>
    <submittedName>
        <fullName evidence="3">PhnA protein</fullName>
    </submittedName>
</protein>
<name>A0A917CD10_9GAMM</name>
<proteinExistence type="predicted"/>
<evidence type="ECO:0000313" key="3">
    <source>
        <dbReference type="EMBL" id="GGF84837.1"/>
    </source>
</evidence>
<evidence type="ECO:0000256" key="1">
    <source>
        <dbReference type="SAM" id="MobiDB-lite"/>
    </source>
</evidence>
<dbReference type="Gene3D" id="2.30.30.40">
    <property type="entry name" value="SH3 Domains"/>
    <property type="match status" value="1"/>
</dbReference>
<dbReference type="SUPFAM" id="SSF82057">
    <property type="entry name" value="Prokaryotic SH3-related domain"/>
    <property type="match status" value="1"/>
</dbReference>
<reference evidence="3" key="1">
    <citation type="journal article" date="2014" name="Int. J. Syst. Evol. Microbiol.">
        <title>Complete genome sequence of Corynebacterium casei LMG S-19264T (=DSM 44701T), isolated from a smear-ripened cheese.</title>
        <authorList>
            <consortium name="US DOE Joint Genome Institute (JGI-PGF)"/>
            <person name="Walter F."/>
            <person name="Albersmeier A."/>
            <person name="Kalinowski J."/>
            <person name="Ruckert C."/>
        </authorList>
    </citation>
    <scope>NUCLEOTIDE SEQUENCE</scope>
    <source>
        <strain evidence="3">CGMCC 1.12181</strain>
    </source>
</reference>
<dbReference type="EMBL" id="BMEO01000001">
    <property type="protein sequence ID" value="GGF84837.1"/>
    <property type="molecule type" value="Genomic_DNA"/>
</dbReference>
<dbReference type="InterPro" id="IPR013991">
    <property type="entry name" value="PhnaA_N_proteobac"/>
</dbReference>
<gene>
    <name evidence="3" type="primary">phnA</name>
    <name evidence="3" type="ORF">GCM10011365_02270</name>
</gene>
<accession>A0A917CD10</accession>
<sequence>MNITDQQIKTLAQRSKQQCELCRSEDKLSAYLVSPKEGNEISDYVYACEQCQLQINNPETLDVNHWHGLNESIWSEVSAVKVLSWRVLNHLQRNHGPQDLLDMIYFTDEELSWAKDGFSTGDSTAEEDEEKHRDSNGDVLSDGDDVFLIKDLKVKGAGFTAKQGTKVKGISLVPNNPAQIEGRVESQRIVILTEFVKKQ</sequence>
<organism evidence="3 4">
    <name type="scientific">Marinicella pacifica</name>
    <dbReference type="NCBI Taxonomy" id="1171543"/>
    <lineage>
        <taxon>Bacteria</taxon>
        <taxon>Pseudomonadati</taxon>
        <taxon>Pseudomonadota</taxon>
        <taxon>Gammaproteobacteria</taxon>
        <taxon>Lysobacterales</taxon>
        <taxon>Marinicellaceae</taxon>
        <taxon>Marinicella</taxon>
    </lineage>
</organism>
<dbReference type="Pfam" id="PF03831">
    <property type="entry name" value="YjdM"/>
    <property type="match status" value="1"/>
</dbReference>
<comment type="caution">
    <text evidence="3">The sequence shown here is derived from an EMBL/GenBank/DDBJ whole genome shotgun (WGS) entry which is preliminary data.</text>
</comment>
<evidence type="ECO:0000259" key="2">
    <source>
        <dbReference type="SMART" id="SM00782"/>
    </source>
</evidence>
<feature type="domain" description="PhnA protein N-terminal proteobacterial" evidence="2">
    <location>
        <begin position="10"/>
        <end position="56"/>
    </location>
</feature>
<reference evidence="3" key="2">
    <citation type="submission" date="2020-09" db="EMBL/GenBank/DDBJ databases">
        <authorList>
            <person name="Sun Q."/>
            <person name="Zhou Y."/>
        </authorList>
    </citation>
    <scope>NUCLEOTIDE SEQUENCE</scope>
    <source>
        <strain evidence="3">CGMCC 1.12181</strain>
    </source>
</reference>
<evidence type="ECO:0000313" key="4">
    <source>
        <dbReference type="Proteomes" id="UP000605253"/>
    </source>
</evidence>
<keyword evidence="4" id="KW-1185">Reference proteome</keyword>
<dbReference type="AlphaFoldDB" id="A0A917CD10"/>
<dbReference type="SMART" id="SM00782">
    <property type="entry name" value="PhnA_Zn_Ribbon"/>
    <property type="match status" value="1"/>
</dbReference>